<name>A0AAE4ARB1_9HYPH</name>
<accession>A0AAE4ARB1</accession>
<keyword evidence="6" id="KW-1185">Reference proteome</keyword>
<dbReference type="SMART" id="SM00418">
    <property type="entry name" value="HTH_ARSR"/>
    <property type="match status" value="1"/>
</dbReference>
<keyword evidence="1" id="KW-0805">Transcription regulation</keyword>
<sequence length="118" mass="12705">MLIDMQIDLAERADFVASLLSALANQKRLLVLCNLIEGEKSVTTLADAVGLSQSAMSQHLAKMRALGLVSGRREAQTIYYSIASEELRLLMDRLSELYCQPGGIDPTIAAGEIPGPGE</sequence>
<dbReference type="PRINTS" id="PR00778">
    <property type="entry name" value="HTHARSR"/>
</dbReference>
<dbReference type="Proteomes" id="UP001229244">
    <property type="component" value="Unassembled WGS sequence"/>
</dbReference>
<dbReference type="RefSeq" id="WP_306883795.1">
    <property type="nucleotide sequence ID" value="NZ_JAUSUL010000001.1"/>
</dbReference>
<feature type="domain" description="HTH arsR-type" evidence="4">
    <location>
        <begin position="9"/>
        <end position="102"/>
    </location>
</feature>
<dbReference type="PANTHER" id="PTHR33154">
    <property type="entry name" value="TRANSCRIPTIONAL REGULATOR, ARSR FAMILY"/>
    <property type="match status" value="1"/>
</dbReference>
<keyword evidence="3" id="KW-0804">Transcription</keyword>
<dbReference type="PROSITE" id="PS50987">
    <property type="entry name" value="HTH_ARSR_2"/>
    <property type="match status" value="1"/>
</dbReference>
<evidence type="ECO:0000256" key="3">
    <source>
        <dbReference type="ARBA" id="ARBA00023163"/>
    </source>
</evidence>
<dbReference type="SUPFAM" id="SSF46785">
    <property type="entry name" value="Winged helix' DNA-binding domain"/>
    <property type="match status" value="1"/>
</dbReference>
<dbReference type="EMBL" id="JAUSUL010000001">
    <property type="protein sequence ID" value="MDQ0314007.1"/>
    <property type="molecule type" value="Genomic_DNA"/>
</dbReference>
<dbReference type="AlphaFoldDB" id="A0AAE4ARB1"/>
<dbReference type="Gene3D" id="1.10.10.10">
    <property type="entry name" value="Winged helix-like DNA-binding domain superfamily/Winged helix DNA-binding domain"/>
    <property type="match status" value="1"/>
</dbReference>
<dbReference type="Pfam" id="PF01022">
    <property type="entry name" value="HTH_5"/>
    <property type="match status" value="1"/>
</dbReference>
<reference evidence="5" key="1">
    <citation type="submission" date="2023-07" db="EMBL/GenBank/DDBJ databases">
        <title>Genomic Encyclopedia of Type Strains, Phase IV (KMG-IV): sequencing the most valuable type-strain genomes for metagenomic binning, comparative biology and taxonomic classification.</title>
        <authorList>
            <person name="Goeker M."/>
        </authorList>
    </citation>
    <scope>NUCLEOTIDE SEQUENCE</scope>
    <source>
        <strain evidence="5">DSM 21202</strain>
    </source>
</reference>
<dbReference type="CDD" id="cd00090">
    <property type="entry name" value="HTH_ARSR"/>
    <property type="match status" value="1"/>
</dbReference>
<proteinExistence type="predicted"/>
<evidence type="ECO:0000256" key="2">
    <source>
        <dbReference type="ARBA" id="ARBA00023125"/>
    </source>
</evidence>
<organism evidence="5 6">
    <name type="scientific">Amorphus orientalis</name>
    <dbReference type="NCBI Taxonomy" id="649198"/>
    <lineage>
        <taxon>Bacteria</taxon>
        <taxon>Pseudomonadati</taxon>
        <taxon>Pseudomonadota</taxon>
        <taxon>Alphaproteobacteria</taxon>
        <taxon>Hyphomicrobiales</taxon>
        <taxon>Amorphaceae</taxon>
        <taxon>Amorphus</taxon>
    </lineage>
</organism>
<evidence type="ECO:0000256" key="1">
    <source>
        <dbReference type="ARBA" id="ARBA00023015"/>
    </source>
</evidence>
<protein>
    <submittedName>
        <fullName evidence="5">DNA-binding transcriptional ArsR family regulator</fullName>
    </submittedName>
</protein>
<keyword evidence="2 5" id="KW-0238">DNA-binding</keyword>
<evidence type="ECO:0000259" key="4">
    <source>
        <dbReference type="PROSITE" id="PS50987"/>
    </source>
</evidence>
<dbReference type="InterPro" id="IPR001845">
    <property type="entry name" value="HTH_ArsR_DNA-bd_dom"/>
</dbReference>
<dbReference type="NCBIfam" id="NF033788">
    <property type="entry name" value="HTH_metalloreg"/>
    <property type="match status" value="1"/>
</dbReference>
<dbReference type="InterPro" id="IPR011991">
    <property type="entry name" value="ArsR-like_HTH"/>
</dbReference>
<dbReference type="PANTHER" id="PTHR33154:SF28">
    <property type="entry name" value="HTH-TYPE TRANSCRIPTIONAL REGULATOR YGAV-RELATED"/>
    <property type="match status" value="1"/>
</dbReference>
<gene>
    <name evidence="5" type="ORF">J2S73_000444</name>
</gene>
<evidence type="ECO:0000313" key="6">
    <source>
        <dbReference type="Proteomes" id="UP001229244"/>
    </source>
</evidence>
<dbReference type="InterPro" id="IPR051081">
    <property type="entry name" value="HTH_MetalResp_TranReg"/>
</dbReference>
<dbReference type="GO" id="GO:0003700">
    <property type="term" value="F:DNA-binding transcription factor activity"/>
    <property type="evidence" value="ECO:0007669"/>
    <property type="project" value="InterPro"/>
</dbReference>
<comment type="caution">
    <text evidence="5">The sequence shown here is derived from an EMBL/GenBank/DDBJ whole genome shotgun (WGS) entry which is preliminary data.</text>
</comment>
<dbReference type="GO" id="GO:0003677">
    <property type="term" value="F:DNA binding"/>
    <property type="evidence" value="ECO:0007669"/>
    <property type="project" value="UniProtKB-KW"/>
</dbReference>
<evidence type="ECO:0000313" key="5">
    <source>
        <dbReference type="EMBL" id="MDQ0314007.1"/>
    </source>
</evidence>
<dbReference type="InterPro" id="IPR036388">
    <property type="entry name" value="WH-like_DNA-bd_sf"/>
</dbReference>
<dbReference type="InterPro" id="IPR036390">
    <property type="entry name" value="WH_DNA-bd_sf"/>
</dbReference>